<comment type="caution">
    <text evidence="1">The sequence shown here is derived from an EMBL/GenBank/DDBJ whole genome shotgun (WGS) entry which is preliminary data.</text>
</comment>
<organism evidence="1 2">
    <name type="scientific">Effrenium voratum</name>
    <dbReference type="NCBI Taxonomy" id="2562239"/>
    <lineage>
        <taxon>Eukaryota</taxon>
        <taxon>Sar</taxon>
        <taxon>Alveolata</taxon>
        <taxon>Dinophyceae</taxon>
        <taxon>Suessiales</taxon>
        <taxon>Symbiodiniaceae</taxon>
        <taxon>Effrenium</taxon>
    </lineage>
</organism>
<accession>A0AA36N4H5</accession>
<name>A0AA36N4H5_9DINO</name>
<gene>
    <name evidence="1" type="ORF">EVOR1521_LOCUS18785</name>
</gene>
<sequence>MVGLMPTWQHLLQSPEVEKYDWLLNLEFDHLLRVRQLRLSIATYLARLSSEAKAAETDPLLLMFGNAFLFNRGMVKDMKRQWSSLGRTAPPGHSASGCPMFMEGHFEWPQSCSQDIVYPTLVTLMSPPVGAFGAPGCGQPPGDQLPLACFEFQRQPVHDTGLDQLSLVKEVAALARGLDASAAESSNATAALLRGAKDVPLFHHFSDPAARRAAVELLGA</sequence>
<keyword evidence="2" id="KW-1185">Reference proteome</keyword>
<protein>
    <submittedName>
        <fullName evidence="1">Uncharacterized protein</fullName>
    </submittedName>
</protein>
<dbReference type="EMBL" id="CAUJNA010002724">
    <property type="protein sequence ID" value="CAJ1394042.1"/>
    <property type="molecule type" value="Genomic_DNA"/>
</dbReference>
<evidence type="ECO:0000313" key="1">
    <source>
        <dbReference type="EMBL" id="CAJ1394042.1"/>
    </source>
</evidence>
<reference evidence="1" key="1">
    <citation type="submission" date="2023-08" db="EMBL/GenBank/DDBJ databases">
        <authorList>
            <person name="Chen Y."/>
            <person name="Shah S."/>
            <person name="Dougan E. K."/>
            <person name="Thang M."/>
            <person name="Chan C."/>
        </authorList>
    </citation>
    <scope>NUCLEOTIDE SEQUENCE</scope>
</reference>
<evidence type="ECO:0000313" key="2">
    <source>
        <dbReference type="Proteomes" id="UP001178507"/>
    </source>
</evidence>
<proteinExistence type="predicted"/>
<dbReference type="AlphaFoldDB" id="A0AA36N4H5"/>
<dbReference type="Proteomes" id="UP001178507">
    <property type="component" value="Unassembled WGS sequence"/>
</dbReference>